<dbReference type="EMBL" id="KN818245">
    <property type="protein sequence ID" value="KIL65038.1"/>
    <property type="molecule type" value="Genomic_DNA"/>
</dbReference>
<dbReference type="Proteomes" id="UP000054549">
    <property type="component" value="Unassembled WGS sequence"/>
</dbReference>
<evidence type="ECO:0000313" key="2">
    <source>
        <dbReference type="Proteomes" id="UP000054549"/>
    </source>
</evidence>
<proteinExistence type="predicted"/>
<dbReference type="AlphaFoldDB" id="A0A0C2X8H0"/>
<gene>
    <name evidence="1" type="ORF">M378DRAFT_162606</name>
</gene>
<sequence>MTIQLGTRPRLSFTSHLDFQASIEHSDDSEMYPEHDLTLKLQIAFEASPTH</sequence>
<reference evidence="1 2" key="1">
    <citation type="submission" date="2014-04" db="EMBL/GenBank/DDBJ databases">
        <title>Evolutionary Origins and Diversification of the Mycorrhizal Mutualists.</title>
        <authorList>
            <consortium name="DOE Joint Genome Institute"/>
            <consortium name="Mycorrhizal Genomics Consortium"/>
            <person name="Kohler A."/>
            <person name="Kuo A."/>
            <person name="Nagy L.G."/>
            <person name="Floudas D."/>
            <person name="Copeland A."/>
            <person name="Barry K.W."/>
            <person name="Cichocki N."/>
            <person name="Veneault-Fourrey C."/>
            <person name="LaButti K."/>
            <person name="Lindquist E.A."/>
            <person name="Lipzen A."/>
            <person name="Lundell T."/>
            <person name="Morin E."/>
            <person name="Murat C."/>
            <person name="Riley R."/>
            <person name="Ohm R."/>
            <person name="Sun H."/>
            <person name="Tunlid A."/>
            <person name="Henrissat B."/>
            <person name="Grigoriev I.V."/>
            <person name="Hibbett D.S."/>
            <person name="Martin F."/>
        </authorList>
    </citation>
    <scope>NUCLEOTIDE SEQUENCE [LARGE SCALE GENOMIC DNA]</scope>
    <source>
        <strain evidence="1 2">Koide BX008</strain>
    </source>
</reference>
<keyword evidence="2" id="KW-1185">Reference proteome</keyword>
<evidence type="ECO:0000313" key="1">
    <source>
        <dbReference type="EMBL" id="KIL65038.1"/>
    </source>
</evidence>
<name>A0A0C2X8H0_AMAMK</name>
<dbReference type="HOGENOM" id="CLU_3105856_0_0_1"/>
<accession>A0A0C2X8H0</accession>
<dbReference type="InParanoid" id="A0A0C2X8H0"/>
<organism evidence="1 2">
    <name type="scientific">Amanita muscaria (strain Koide BX008)</name>
    <dbReference type="NCBI Taxonomy" id="946122"/>
    <lineage>
        <taxon>Eukaryota</taxon>
        <taxon>Fungi</taxon>
        <taxon>Dikarya</taxon>
        <taxon>Basidiomycota</taxon>
        <taxon>Agaricomycotina</taxon>
        <taxon>Agaricomycetes</taxon>
        <taxon>Agaricomycetidae</taxon>
        <taxon>Agaricales</taxon>
        <taxon>Pluteineae</taxon>
        <taxon>Amanitaceae</taxon>
        <taxon>Amanita</taxon>
    </lineage>
</organism>
<protein>
    <submittedName>
        <fullName evidence="1">Uncharacterized protein</fullName>
    </submittedName>
</protein>